<dbReference type="Pfam" id="PF00149">
    <property type="entry name" value="Metallophos"/>
    <property type="match status" value="1"/>
</dbReference>
<dbReference type="SUPFAM" id="SSF56300">
    <property type="entry name" value="Metallo-dependent phosphatases"/>
    <property type="match status" value="1"/>
</dbReference>
<sequence>MSTEGELVYAVGDVHGCYDEMKALLGRIAADYAARARGRRPVLIFLGDYVDRGPQSAKVLEALVWLKRRPDLEVRLLKGNHEQAMLAFLDDPEANRPWLTWGGAETLAAYGVAPPEEAGAAPGAATRARDALLERMPAGHLLLLQRLELMVAVGDYAFVHAGVRPGAPLAQQTEADLLWIRQGFLDAPGPFEKVIVHGHTWLDERPQMLEHRLGLDTGCYRTGVLTALRIDGGERALIQAGEAWAGAQAAAL</sequence>
<dbReference type="InterPro" id="IPR050126">
    <property type="entry name" value="Ap4A_hydrolase"/>
</dbReference>
<dbReference type="InterPro" id="IPR029052">
    <property type="entry name" value="Metallo-depent_PP-like"/>
</dbReference>
<name>B4R9Y4_PHEZH</name>
<accession>B4R9Y4</accession>
<keyword evidence="3" id="KW-1185">Reference proteome</keyword>
<dbReference type="STRING" id="450851.PHZ_c3079"/>
<dbReference type="eggNOG" id="COG0639">
    <property type="taxonomic scope" value="Bacteria"/>
</dbReference>
<dbReference type="InterPro" id="IPR006186">
    <property type="entry name" value="Ser/Thr-sp_prot-phosphatase"/>
</dbReference>
<dbReference type="GO" id="GO:0008803">
    <property type="term" value="F:bis(5'-nucleosyl)-tetraphosphatase (symmetrical) activity"/>
    <property type="evidence" value="ECO:0007669"/>
    <property type="project" value="TreeGrafter"/>
</dbReference>
<dbReference type="CDD" id="cd00144">
    <property type="entry name" value="MPP_PPP_family"/>
    <property type="match status" value="1"/>
</dbReference>
<dbReference type="HOGENOM" id="CLU_023125_4_1_5"/>
<dbReference type="PRINTS" id="PR00114">
    <property type="entry name" value="STPHPHTASE"/>
</dbReference>
<feature type="domain" description="Calcineurin-like phosphoesterase" evidence="1">
    <location>
        <begin position="8"/>
        <end position="200"/>
    </location>
</feature>
<dbReference type="KEGG" id="pzu:PHZ_c3079"/>
<dbReference type="EMBL" id="CP000747">
    <property type="protein sequence ID" value="ACG79488.1"/>
    <property type="molecule type" value="Genomic_DNA"/>
</dbReference>
<dbReference type="GO" id="GO:0016791">
    <property type="term" value="F:phosphatase activity"/>
    <property type="evidence" value="ECO:0007669"/>
    <property type="project" value="TreeGrafter"/>
</dbReference>
<dbReference type="PANTHER" id="PTHR42850:SF4">
    <property type="entry name" value="ZINC-DEPENDENT ENDOPOLYPHOSPHATASE"/>
    <property type="match status" value="1"/>
</dbReference>
<reference evidence="2 3" key="1">
    <citation type="journal article" date="2008" name="BMC Genomics">
        <title>Complete genome of Phenylobacterium zucineum - a novel facultative intracellular bacterium isolated from human erythroleukemia cell line K562.</title>
        <authorList>
            <person name="Luo Y."/>
            <person name="Xu X."/>
            <person name="Ding Z."/>
            <person name="Liu Z."/>
            <person name="Zhang B."/>
            <person name="Yan Z."/>
            <person name="Sun J."/>
            <person name="Hu S."/>
            <person name="Hu X."/>
        </authorList>
    </citation>
    <scope>NUCLEOTIDE SEQUENCE [LARGE SCALE GENOMIC DNA]</scope>
    <source>
        <strain evidence="2 3">HLK1</strain>
    </source>
</reference>
<evidence type="ECO:0000259" key="1">
    <source>
        <dbReference type="Pfam" id="PF00149"/>
    </source>
</evidence>
<organism evidence="2 3">
    <name type="scientific">Phenylobacterium zucineum (strain HLK1)</name>
    <dbReference type="NCBI Taxonomy" id="450851"/>
    <lineage>
        <taxon>Bacteria</taxon>
        <taxon>Pseudomonadati</taxon>
        <taxon>Pseudomonadota</taxon>
        <taxon>Alphaproteobacteria</taxon>
        <taxon>Caulobacterales</taxon>
        <taxon>Caulobacteraceae</taxon>
        <taxon>Phenylobacterium</taxon>
    </lineage>
</organism>
<evidence type="ECO:0000313" key="3">
    <source>
        <dbReference type="Proteomes" id="UP000001868"/>
    </source>
</evidence>
<dbReference type="RefSeq" id="WP_012523626.1">
    <property type="nucleotide sequence ID" value="NC_011144.1"/>
</dbReference>
<dbReference type="Proteomes" id="UP000001868">
    <property type="component" value="Chromosome"/>
</dbReference>
<dbReference type="AlphaFoldDB" id="B4R9Y4"/>
<dbReference type="InterPro" id="IPR004843">
    <property type="entry name" value="Calcineurin-like_PHP"/>
</dbReference>
<gene>
    <name evidence="2" type="ordered locus">PHZ_c3079</name>
</gene>
<proteinExistence type="predicted"/>
<protein>
    <submittedName>
        <fullName evidence="2">Diadenosine tetraphosphatase</fullName>
    </submittedName>
</protein>
<dbReference type="Gene3D" id="3.60.21.10">
    <property type="match status" value="1"/>
</dbReference>
<dbReference type="GO" id="GO:0005737">
    <property type="term" value="C:cytoplasm"/>
    <property type="evidence" value="ECO:0007669"/>
    <property type="project" value="TreeGrafter"/>
</dbReference>
<dbReference type="PANTHER" id="PTHR42850">
    <property type="entry name" value="METALLOPHOSPHOESTERASE"/>
    <property type="match status" value="1"/>
</dbReference>
<dbReference type="GO" id="GO:0110154">
    <property type="term" value="P:RNA decapping"/>
    <property type="evidence" value="ECO:0007669"/>
    <property type="project" value="TreeGrafter"/>
</dbReference>
<dbReference type="OrthoDB" id="9807890at2"/>
<evidence type="ECO:0000313" key="2">
    <source>
        <dbReference type="EMBL" id="ACG79488.1"/>
    </source>
</evidence>